<dbReference type="RefSeq" id="WP_369705867.1">
    <property type="nucleotide sequence ID" value="NZ_JBGEWD010000033.1"/>
</dbReference>
<dbReference type="Proteomes" id="UP001564657">
    <property type="component" value="Unassembled WGS sequence"/>
</dbReference>
<gene>
    <name evidence="2" type="ORF">AB8U03_17620</name>
</gene>
<feature type="region of interest" description="Disordered" evidence="1">
    <location>
        <begin position="1"/>
        <end position="25"/>
    </location>
</feature>
<evidence type="ECO:0000256" key="1">
    <source>
        <dbReference type="SAM" id="MobiDB-lite"/>
    </source>
</evidence>
<dbReference type="InterPro" id="IPR025577">
    <property type="entry name" value="FlxA"/>
</dbReference>
<proteinExistence type="predicted"/>
<sequence length="71" mass="7749">MISSISSSGIKSISSSKTGKSNEDQIKILQHQKAAVQKQIDNIKNGSLDTRTKQELIKPLQGQIQSIEAQI</sequence>
<comment type="caution">
    <text evidence="2">The sequence shown here is derived from an EMBL/GenBank/DDBJ whole genome shotgun (WGS) entry which is preliminary data.</text>
</comment>
<protein>
    <submittedName>
        <fullName evidence="2">FlxA-like family protein</fullName>
    </submittedName>
</protein>
<evidence type="ECO:0000313" key="2">
    <source>
        <dbReference type="EMBL" id="MEY8001972.1"/>
    </source>
</evidence>
<dbReference type="Pfam" id="PF14282">
    <property type="entry name" value="FlxA"/>
    <property type="match status" value="1"/>
</dbReference>
<keyword evidence="3" id="KW-1185">Reference proteome</keyword>
<accession>A0ABV4BUT0</accession>
<organism evidence="2 3">
    <name type="scientific">Clostridium moutaii</name>
    <dbReference type="NCBI Taxonomy" id="3240932"/>
    <lineage>
        <taxon>Bacteria</taxon>
        <taxon>Bacillati</taxon>
        <taxon>Bacillota</taxon>
        <taxon>Clostridia</taxon>
        <taxon>Eubacteriales</taxon>
        <taxon>Clostridiaceae</taxon>
        <taxon>Clostridium</taxon>
    </lineage>
</organism>
<name>A0ABV4BUT0_9CLOT</name>
<evidence type="ECO:0000313" key="3">
    <source>
        <dbReference type="Proteomes" id="UP001564657"/>
    </source>
</evidence>
<feature type="compositionally biased region" description="Low complexity" evidence="1">
    <location>
        <begin position="1"/>
        <end position="19"/>
    </location>
</feature>
<dbReference type="EMBL" id="JBGEWD010000033">
    <property type="protein sequence ID" value="MEY8001972.1"/>
    <property type="molecule type" value="Genomic_DNA"/>
</dbReference>
<reference evidence="2 3" key="1">
    <citation type="submission" date="2024-08" db="EMBL/GenBank/DDBJ databases">
        <title>Clostridium lapicellarii sp. nov., and Clostridium renhuaiense sp. nov., two species isolated from the mud in a fermentation cellar used for producing sauce-flavour Chinese liquors.</title>
        <authorList>
            <person name="Yang F."/>
            <person name="Wang H."/>
            <person name="Chen L.Q."/>
            <person name="Zhou N."/>
            <person name="Lu J.J."/>
            <person name="Pu X.X."/>
            <person name="Wan B."/>
            <person name="Wang L."/>
            <person name="Liu S.J."/>
        </authorList>
    </citation>
    <scope>NUCLEOTIDE SEQUENCE [LARGE SCALE GENOMIC DNA]</scope>
    <source>
        <strain evidence="2 3">MT-5</strain>
    </source>
</reference>